<dbReference type="CDD" id="cd03468">
    <property type="entry name" value="PolY_like"/>
    <property type="match status" value="1"/>
</dbReference>
<reference evidence="4 5" key="1">
    <citation type="submission" date="2017-07" db="EMBL/GenBank/DDBJ databases">
        <title>Annotated genome sequence of Bacterioplanes sanyensis isolated from Red Sea.</title>
        <authorList>
            <person name="Rehman Z.U."/>
        </authorList>
    </citation>
    <scope>NUCLEOTIDE SEQUENCE [LARGE SCALE GENOMIC DNA]</scope>
    <source>
        <strain evidence="4 5">NV9</strain>
    </source>
</reference>
<evidence type="ECO:0000259" key="3">
    <source>
        <dbReference type="Pfam" id="PF00817"/>
    </source>
</evidence>
<evidence type="ECO:0000313" key="5">
    <source>
        <dbReference type="Proteomes" id="UP000202440"/>
    </source>
</evidence>
<evidence type="ECO:0000313" key="4">
    <source>
        <dbReference type="EMBL" id="ASP39527.1"/>
    </source>
</evidence>
<name>A0A222FKF8_9GAMM</name>
<accession>A0A222FKF8</accession>
<keyword evidence="5" id="KW-1185">Reference proteome</keyword>
<dbReference type="Pfam" id="PF00817">
    <property type="entry name" value="IMS"/>
    <property type="match status" value="1"/>
</dbReference>
<dbReference type="OrthoDB" id="5298951at2"/>
<dbReference type="InterPro" id="IPR050356">
    <property type="entry name" value="SulA_CellDiv_inhibitor"/>
</dbReference>
<protein>
    <recommendedName>
        <fullName evidence="3">UmuC domain-containing protein</fullName>
    </recommendedName>
</protein>
<dbReference type="AlphaFoldDB" id="A0A222FKF8"/>
<evidence type="ECO:0000256" key="1">
    <source>
        <dbReference type="ARBA" id="ARBA00010945"/>
    </source>
</evidence>
<feature type="domain" description="UmuC" evidence="3">
    <location>
        <begin position="32"/>
        <end position="145"/>
    </location>
</feature>
<organism evidence="4 5">
    <name type="scientific">Bacterioplanes sanyensis</name>
    <dbReference type="NCBI Taxonomy" id="1249553"/>
    <lineage>
        <taxon>Bacteria</taxon>
        <taxon>Pseudomonadati</taxon>
        <taxon>Pseudomonadota</taxon>
        <taxon>Gammaproteobacteria</taxon>
        <taxon>Oceanospirillales</taxon>
        <taxon>Oceanospirillaceae</taxon>
        <taxon>Bacterioplanes</taxon>
    </lineage>
</organism>
<keyword evidence="2" id="KW-0227">DNA damage</keyword>
<dbReference type="Proteomes" id="UP000202440">
    <property type="component" value="Chromosome"/>
</dbReference>
<dbReference type="EMBL" id="CP022530">
    <property type="protein sequence ID" value="ASP39527.1"/>
    <property type="molecule type" value="Genomic_DNA"/>
</dbReference>
<dbReference type="PANTHER" id="PTHR35369:SF2">
    <property type="entry name" value="BLR3025 PROTEIN"/>
    <property type="match status" value="1"/>
</dbReference>
<dbReference type="GO" id="GO:0006281">
    <property type="term" value="P:DNA repair"/>
    <property type="evidence" value="ECO:0007669"/>
    <property type="project" value="InterPro"/>
</dbReference>
<evidence type="ECO:0000256" key="2">
    <source>
        <dbReference type="ARBA" id="ARBA00022763"/>
    </source>
</evidence>
<sequence>MRWLYVHFPQLYLHACGADLQQPQALLDALGQHVIDCNHIAQQQGVLPSMPSASAWCLCPDLQAQRLDETRQHHWLQQRAQWAYQFSAQVSLDAPEGLWLEVASMARLFGSLQQLWHSMSSEAQALGWPMQLGLANTAALAKLAAYNRWQQQPEPTIDAMDSLWQQCLDANPSQLQLTESQQLQLQRLGIGNLRQLLRLPEADIAQRLSPQLLTYIWQLQGKKQPTLTFFKPALTFNDDTVFIEEIEHRNGLLFPLTRMLASLSGFLWQRQLATQQLHIQLQHRHHNTTHWRINFAHPEYRQTELTFLCRHQLEKRRLPAPVTHMTLSVKHFVAQAGAQSNMAFSNAVSAADEHTLLNRLQARLEPEQLRRVAMTGDARPEHASQLPRHIDYHPHTGAQRSYGRPLWLLPTPHPCPTPERFDSGPERISAGWWDRNAVRRDYYRAWLGSSYVWVFRDDQQQWYLHGYFA</sequence>
<proteinExistence type="inferred from homology"/>
<dbReference type="Gene3D" id="3.40.1170.60">
    <property type="match status" value="1"/>
</dbReference>
<dbReference type="InterPro" id="IPR001126">
    <property type="entry name" value="UmuC"/>
</dbReference>
<dbReference type="InterPro" id="IPR043502">
    <property type="entry name" value="DNA/RNA_pol_sf"/>
</dbReference>
<dbReference type="RefSeq" id="WP_094060705.1">
    <property type="nucleotide sequence ID" value="NZ_CP022530.1"/>
</dbReference>
<dbReference type="InterPro" id="IPR043128">
    <property type="entry name" value="Rev_trsase/Diguanyl_cyclase"/>
</dbReference>
<comment type="similarity">
    <text evidence="1">Belongs to the DNA polymerase type-Y family.</text>
</comment>
<dbReference type="KEGG" id="bsan:CHH28_12955"/>
<dbReference type="SUPFAM" id="SSF56672">
    <property type="entry name" value="DNA/RNA polymerases"/>
    <property type="match status" value="1"/>
</dbReference>
<gene>
    <name evidence="4" type="ORF">CHH28_12955</name>
</gene>
<dbReference type="PANTHER" id="PTHR35369">
    <property type="entry name" value="BLR3025 PROTEIN-RELATED"/>
    <property type="match status" value="1"/>
</dbReference>
<dbReference type="Gene3D" id="3.30.70.270">
    <property type="match status" value="1"/>
</dbReference>